<feature type="transmembrane region" description="Helical" evidence="11">
    <location>
        <begin position="566"/>
        <end position="583"/>
    </location>
</feature>
<dbReference type="PANTHER" id="PTHR13018">
    <property type="entry name" value="PROBABLE MEMBRANE PROTEIN DUF221-RELATED"/>
    <property type="match status" value="1"/>
</dbReference>
<gene>
    <name evidence="15" type="ORF">AAHA92_06702</name>
</gene>
<feature type="transmembrane region" description="Helical" evidence="11">
    <location>
        <begin position="496"/>
        <end position="520"/>
    </location>
</feature>
<evidence type="ECO:0000313" key="15">
    <source>
        <dbReference type="EMBL" id="KAL1564350.1"/>
    </source>
</evidence>
<reference evidence="15 16" key="1">
    <citation type="submission" date="2024-06" db="EMBL/GenBank/DDBJ databases">
        <title>A chromosome level genome sequence of Diviner's sage (Salvia divinorum).</title>
        <authorList>
            <person name="Ford S.A."/>
            <person name="Ro D.-K."/>
            <person name="Ness R.W."/>
            <person name="Phillips M.A."/>
        </authorList>
    </citation>
    <scope>NUCLEOTIDE SEQUENCE [LARGE SCALE GENOMIC DNA]</scope>
    <source>
        <strain evidence="15">SAF-2024a</strain>
        <tissue evidence="15">Leaf</tissue>
    </source>
</reference>
<proteinExistence type="inferred from homology"/>
<keyword evidence="16" id="KW-1185">Reference proteome</keyword>
<dbReference type="InterPro" id="IPR003864">
    <property type="entry name" value="CSC1/OSCA1-like_7TM"/>
</dbReference>
<dbReference type="GO" id="GO:0016020">
    <property type="term" value="C:membrane"/>
    <property type="evidence" value="ECO:0007669"/>
    <property type="project" value="UniProtKB-SubCell"/>
</dbReference>
<evidence type="ECO:0000313" key="16">
    <source>
        <dbReference type="Proteomes" id="UP001567538"/>
    </source>
</evidence>
<dbReference type="Proteomes" id="UP001567538">
    <property type="component" value="Unassembled WGS sequence"/>
</dbReference>
<feature type="transmembrane region" description="Helical" evidence="11">
    <location>
        <begin position="143"/>
        <end position="163"/>
    </location>
</feature>
<evidence type="ECO:0000256" key="4">
    <source>
        <dbReference type="ARBA" id="ARBA00022692"/>
    </source>
</evidence>
<feature type="transmembrane region" description="Helical" evidence="11">
    <location>
        <begin position="96"/>
        <end position="116"/>
    </location>
</feature>
<feature type="transmembrane region" description="Helical" evidence="11">
    <location>
        <begin position="541"/>
        <end position="560"/>
    </location>
</feature>
<evidence type="ECO:0000256" key="8">
    <source>
        <dbReference type="ARBA" id="ARBA00023136"/>
    </source>
</evidence>
<keyword evidence="8 11" id="KW-0472">Membrane</keyword>
<evidence type="ECO:0000256" key="9">
    <source>
        <dbReference type="ARBA" id="ARBA00023303"/>
    </source>
</evidence>
<keyword evidence="7" id="KW-0406">Ion transport</keyword>
<keyword evidence="4 11" id="KW-0812">Transmembrane</keyword>
<dbReference type="Pfam" id="PF02714">
    <property type="entry name" value="RSN1_7TM"/>
    <property type="match status" value="1"/>
</dbReference>
<evidence type="ECO:0000259" key="13">
    <source>
        <dbReference type="Pfam" id="PF13967"/>
    </source>
</evidence>
<protein>
    <submittedName>
        <fullName evidence="15">CSC1-like protein</fullName>
    </submittedName>
</protein>
<comment type="caution">
    <text evidence="15">The sequence shown here is derived from an EMBL/GenBank/DDBJ whole genome shotgun (WGS) entry which is preliminary data.</text>
</comment>
<keyword evidence="9" id="KW-0407">Ion channel</keyword>
<comment type="subcellular location">
    <subcellularLocation>
        <location evidence="1">Membrane</location>
        <topology evidence="1">Multi-pass membrane protein</topology>
    </subcellularLocation>
</comment>
<dbReference type="GO" id="GO:0034220">
    <property type="term" value="P:monoatomic ion transmembrane transport"/>
    <property type="evidence" value="ECO:0007669"/>
    <property type="project" value="UniProtKB-KW"/>
</dbReference>
<keyword evidence="5" id="KW-0106">Calcium</keyword>
<dbReference type="InterPro" id="IPR027815">
    <property type="entry name" value="CSC1/OSCA1-like_cyt"/>
</dbReference>
<feature type="transmembrane region" description="Helical" evidence="11">
    <location>
        <begin position="630"/>
        <end position="649"/>
    </location>
</feature>
<feature type="transmembrane region" description="Helical" evidence="11">
    <location>
        <begin position="401"/>
        <end position="427"/>
    </location>
</feature>
<dbReference type="PANTHER" id="PTHR13018:SF141">
    <property type="entry name" value="OS01G0950900 PROTEIN"/>
    <property type="match status" value="1"/>
</dbReference>
<feature type="domain" description="CSC1/OSCA1-like 7TM region" evidence="12">
    <location>
        <begin position="356"/>
        <end position="623"/>
    </location>
</feature>
<sequence>MNAESLLVSASINIGFALLILSLFSILQKQPSNAPIYFARRLSQHRPVSLHPRLSVRRLLPSPAWIRVALSITEDEILDTCGLDVLIFIRLFKFGINFFLVGSLVGLFVLVPINYLTGDGEQAGHSHSMDAFTITNISKGSDWLWVHCACLYFVSSYGLYLLYKEYEDILVKRIQQLHLMRHEPNQLTVLVREIPFCDEHNAHDCAVDHFFSKYHPHSYQSYQILYDGRELDNLLNQSKSIRKKIEKLRHRSGNKKQSMDLLESEALRNDAEMERLKEQLRDIGHKIQFTQTKDQLQAKELPVAFITFKSRWGAALAAQSQQTSNPIIWVTEMAPEPRDVLWKNLAIPYRYLPLYKFGVYVSVTVLTIFFAVPVTAVQGIAKFERLKKWFPPAMAVQLIPGFNSFVTGYLPSAILNGFVYIVPFAIIEMAKIAGYISRSRKDIKACNMVFYFLVGNVFFLSLLSGSLIDQIGEYFSNPKDFPGRLASAATAQADFFMTYILTNGLSGFSLEILQPGLLIWEVMRSHIWDRGKKTRPYLTSLPYYRTIPFVSLCMLIGMVYAVVSPLLLPFLVVYFCLGYVVFINQIQDVYITTYETCGQYWPYIHHYILVAIVIMQITMIGLFGLKSKPAASFCTVPLLVLTLLFNEYCKARFLPTFYQFSVKDARDRDDFDEKTDLMEPNIQNAIEAYSPPCLRPLDLEDGETSSMQPLINAT</sequence>
<evidence type="ECO:0000256" key="10">
    <source>
        <dbReference type="SAM" id="Coils"/>
    </source>
</evidence>
<evidence type="ECO:0000259" key="12">
    <source>
        <dbReference type="Pfam" id="PF02714"/>
    </source>
</evidence>
<dbReference type="Pfam" id="PF14703">
    <property type="entry name" value="PHM7_cyt"/>
    <property type="match status" value="1"/>
</dbReference>
<evidence type="ECO:0000256" key="7">
    <source>
        <dbReference type="ARBA" id="ARBA00023065"/>
    </source>
</evidence>
<keyword evidence="6 11" id="KW-1133">Transmembrane helix</keyword>
<name>A0ABD1I7L9_SALDI</name>
<evidence type="ECO:0000256" key="11">
    <source>
        <dbReference type="SAM" id="Phobius"/>
    </source>
</evidence>
<feature type="domain" description="CSC1/OSCA1-like cytosolic" evidence="14">
    <location>
        <begin position="187"/>
        <end position="344"/>
    </location>
</feature>
<dbReference type="EMBL" id="JBEAFC010000003">
    <property type="protein sequence ID" value="KAL1564350.1"/>
    <property type="molecule type" value="Genomic_DNA"/>
</dbReference>
<keyword evidence="10" id="KW-0175">Coiled coil</keyword>
<feature type="transmembrane region" description="Helical" evidence="11">
    <location>
        <begin position="604"/>
        <end position="624"/>
    </location>
</feature>
<evidence type="ECO:0000256" key="1">
    <source>
        <dbReference type="ARBA" id="ARBA00004141"/>
    </source>
</evidence>
<feature type="transmembrane region" description="Helical" evidence="11">
    <location>
        <begin position="357"/>
        <end position="381"/>
    </location>
</feature>
<feature type="transmembrane region" description="Helical" evidence="11">
    <location>
        <begin position="6"/>
        <end position="27"/>
    </location>
</feature>
<evidence type="ECO:0000259" key="14">
    <source>
        <dbReference type="Pfam" id="PF14703"/>
    </source>
</evidence>
<dbReference type="AlphaFoldDB" id="A0ABD1I7L9"/>
<dbReference type="InterPro" id="IPR032880">
    <property type="entry name" value="CSC1/OSCA1-like_N"/>
</dbReference>
<evidence type="ECO:0000256" key="5">
    <source>
        <dbReference type="ARBA" id="ARBA00022837"/>
    </source>
</evidence>
<feature type="coiled-coil region" evidence="10">
    <location>
        <begin position="231"/>
        <end position="293"/>
    </location>
</feature>
<dbReference type="InterPro" id="IPR045122">
    <property type="entry name" value="Csc1-like"/>
</dbReference>
<feature type="domain" description="CSC1/OSCA1-like N-terminal transmembrane" evidence="13">
    <location>
        <begin position="6"/>
        <end position="165"/>
    </location>
</feature>
<evidence type="ECO:0000256" key="2">
    <source>
        <dbReference type="ARBA" id="ARBA00007779"/>
    </source>
</evidence>
<evidence type="ECO:0000256" key="6">
    <source>
        <dbReference type="ARBA" id="ARBA00022989"/>
    </source>
</evidence>
<dbReference type="Pfam" id="PF13967">
    <property type="entry name" value="RSN1_TM"/>
    <property type="match status" value="1"/>
</dbReference>
<keyword evidence="3" id="KW-0813">Transport</keyword>
<accession>A0ABD1I7L9</accession>
<organism evidence="15 16">
    <name type="scientific">Salvia divinorum</name>
    <name type="common">Maria pastora</name>
    <name type="synonym">Diviner's sage</name>
    <dbReference type="NCBI Taxonomy" id="28513"/>
    <lineage>
        <taxon>Eukaryota</taxon>
        <taxon>Viridiplantae</taxon>
        <taxon>Streptophyta</taxon>
        <taxon>Embryophyta</taxon>
        <taxon>Tracheophyta</taxon>
        <taxon>Spermatophyta</taxon>
        <taxon>Magnoliopsida</taxon>
        <taxon>eudicotyledons</taxon>
        <taxon>Gunneridae</taxon>
        <taxon>Pentapetalae</taxon>
        <taxon>asterids</taxon>
        <taxon>lamiids</taxon>
        <taxon>Lamiales</taxon>
        <taxon>Lamiaceae</taxon>
        <taxon>Nepetoideae</taxon>
        <taxon>Mentheae</taxon>
        <taxon>Salviinae</taxon>
        <taxon>Salvia</taxon>
        <taxon>Salvia subgen. Calosphace</taxon>
    </lineage>
</organism>
<evidence type="ECO:0000256" key="3">
    <source>
        <dbReference type="ARBA" id="ARBA00022448"/>
    </source>
</evidence>
<comment type="similarity">
    <text evidence="2">Belongs to the CSC1 (TC 1.A.17) family.</text>
</comment>
<feature type="transmembrane region" description="Helical" evidence="11">
    <location>
        <begin position="448"/>
        <end position="468"/>
    </location>
</feature>